<comment type="similarity">
    <text evidence="3">Belongs to the DRC10 family.</text>
</comment>
<dbReference type="VEuPathDB" id="CryptoDB:Cvel_18481"/>
<evidence type="ECO:0000256" key="5">
    <source>
        <dbReference type="ARBA" id="ARBA00022490"/>
    </source>
</evidence>
<comment type="function">
    <text evidence="1">Component of the nexin-dynein regulatory complex (N-DRC), a key regulator of ciliary/flagellar motility which maintains the alignment and integrity of the distal axoneme and regulates microtubule sliding in motile axonemes.</text>
</comment>
<evidence type="ECO:0000256" key="9">
    <source>
        <dbReference type="ARBA" id="ARBA00023273"/>
    </source>
</evidence>
<evidence type="ECO:0000313" key="11">
    <source>
        <dbReference type="EMBL" id="CEM17460.1"/>
    </source>
</evidence>
<dbReference type="PANTHER" id="PTHR31598">
    <property type="entry name" value="IQ DOMAIN-CONTAINING PROTEIN D"/>
    <property type="match status" value="1"/>
</dbReference>
<keyword evidence="9" id="KW-0966">Cell projection</keyword>
<evidence type="ECO:0000256" key="4">
    <source>
        <dbReference type="ARBA" id="ARBA00021752"/>
    </source>
</evidence>
<dbReference type="InterPro" id="IPR042815">
    <property type="entry name" value="DRC10"/>
</dbReference>
<keyword evidence="8" id="KW-0206">Cytoskeleton</keyword>
<feature type="coiled-coil region" evidence="10">
    <location>
        <begin position="313"/>
        <end position="349"/>
    </location>
</feature>
<proteinExistence type="inferred from homology"/>
<keyword evidence="5" id="KW-0963">Cytoplasm</keyword>
<evidence type="ECO:0000256" key="1">
    <source>
        <dbReference type="ARBA" id="ARBA00003029"/>
    </source>
</evidence>
<dbReference type="AlphaFoldDB" id="A0A0G4FSP4"/>
<keyword evidence="6" id="KW-0282">Flagellum</keyword>
<evidence type="ECO:0000256" key="6">
    <source>
        <dbReference type="ARBA" id="ARBA00022846"/>
    </source>
</evidence>
<dbReference type="EMBL" id="CDMZ01000587">
    <property type="protein sequence ID" value="CEM17460.1"/>
    <property type="molecule type" value="Genomic_DNA"/>
</dbReference>
<comment type="subcellular location">
    <subcellularLocation>
        <location evidence="2">Cytoplasm</location>
        <location evidence="2">Cytoskeleton</location>
        <location evidence="2">Flagellum axoneme</location>
    </subcellularLocation>
</comment>
<dbReference type="PANTHER" id="PTHR31598:SF1">
    <property type="entry name" value="DYNEIN REGULATORY COMPLEX PROTEIN 10"/>
    <property type="match status" value="1"/>
</dbReference>
<accession>A0A0G4FSP4</accession>
<evidence type="ECO:0000256" key="10">
    <source>
        <dbReference type="SAM" id="Coils"/>
    </source>
</evidence>
<evidence type="ECO:0000256" key="3">
    <source>
        <dbReference type="ARBA" id="ARBA00009071"/>
    </source>
</evidence>
<dbReference type="PhylomeDB" id="A0A0G4FSP4"/>
<evidence type="ECO:0000256" key="2">
    <source>
        <dbReference type="ARBA" id="ARBA00004611"/>
    </source>
</evidence>
<reference evidence="11" key="1">
    <citation type="submission" date="2014-11" db="EMBL/GenBank/DDBJ databases">
        <authorList>
            <person name="Otto D Thomas"/>
            <person name="Naeem Raeece"/>
        </authorList>
    </citation>
    <scope>NUCLEOTIDE SEQUENCE</scope>
</reference>
<keyword evidence="10" id="KW-0175">Coiled coil</keyword>
<evidence type="ECO:0000256" key="7">
    <source>
        <dbReference type="ARBA" id="ARBA00023069"/>
    </source>
</evidence>
<gene>
    <name evidence="11" type="ORF">Cvel_18481</name>
</gene>
<organism evidence="11">
    <name type="scientific">Chromera velia CCMP2878</name>
    <dbReference type="NCBI Taxonomy" id="1169474"/>
    <lineage>
        <taxon>Eukaryota</taxon>
        <taxon>Sar</taxon>
        <taxon>Alveolata</taxon>
        <taxon>Colpodellida</taxon>
        <taxon>Chromeraceae</taxon>
        <taxon>Chromera</taxon>
    </lineage>
</organism>
<protein>
    <recommendedName>
        <fullName evidence="4">Dynein regulatory complex protein 10</fullName>
    </recommendedName>
</protein>
<name>A0A0G4FSP4_9ALVE</name>
<keyword evidence="7" id="KW-0969">Cilium</keyword>
<dbReference type="PROSITE" id="PS50096">
    <property type="entry name" value="IQ"/>
    <property type="match status" value="1"/>
</dbReference>
<evidence type="ECO:0000256" key="8">
    <source>
        <dbReference type="ARBA" id="ARBA00023212"/>
    </source>
</evidence>
<sequence>MPSGKPMNIDAQRVLAITEELIKKLTYLSMIDPKVVENLKQEDGEATASLLGPELMGRIEQQVQIEILYEKNHTDQNGIFVPPTEDGELSPQTLEHIETMQRNARELCRLMDSPEIVQALRGLQESRNSNLKELASTVHDMTSIVEKKLTTTVEEDNSRREVLTHYRTRVELASKRKKELDRDLQLIIQDREKSQAGRREKITKLKADIDDVQDTTEVKLKVLREKYEARERDHTERFTKREAELQKTIADFRTSNDTLRKDAGKEEDRRKKDAKNREVELFRIIEQYDQEMFEKQENFDAILSEYSSELHSMERLRELNARTEAEAERNRQEKEIETAREQLLSQSKSRRDRLANFLQAWWRGVKQREDFMKMKKAAKKKRKGKKGKK</sequence>